<dbReference type="GeneID" id="110243633"/>
<feature type="coiled-coil region" evidence="1">
    <location>
        <begin position="19"/>
        <end position="81"/>
    </location>
</feature>
<dbReference type="RefSeq" id="XP_020905418.1">
    <property type="nucleotide sequence ID" value="XM_021049759.1"/>
</dbReference>
<evidence type="ECO:0000313" key="2">
    <source>
        <dbReference type="EnsemblMetazoa" id="XP_020905418.1"/>
    </source>
</evidence>
<sequence>MKQKSEKVQRNTSQLLSDNAVLRNEVDDLKKSVQFHSDEVEQLRKENSDLKAQVQQLTTNQEQLMKSADDLEERHDNLEMYTRKYNLEIHGISEEDEEDLEEIVMKLGEAVGVEIEEDDIDIVHRMKVRVKRGPRPIIVRFMSHKIKSELYKAKKKLRRIAGLNDDLKAEKAIYINENLTTAKRKLFAEVRKLAKQNKWKNCWSLDGKIYVCKEKGFRPIKISTYAELL</sequence>
<name>A0A913XJK8_EXADI</name>
<evidence type="ECO:0000256" key="1">
    <source>
        <dbReference type="SAM" id="Coils"/>
    </source>
</evidence>
<accession>A0A913XJK8</accession>
<dbReference type="EnsemblMetazoa" id="XM_021049759.1">
    <property type="protein sequence ID" value="XP_020905418.1"/>
    <property type="gene ID" value="LOC110243633"/>
</dbReference>
<keyword evidence="1" id="KW-0175">Coiled coil</keyword>
<organism evidence="2 3">
    <name type="scientific">Exaiptasia diaphana</name>
    <name type="common">Tropical sea anemone</name>
    <name type="synonym">Aiptasia pulchella</name>
    <dbReference type="NCBI Taxonomy" id="2652724"/>
    <lineage>
        <taxon>Eukaryota</taxon>
        <taxon>Metazoa</taxon>
        <taxon>Cnidaria</taxon>
        <taxon>Anthozoa</taxon>
        <taxon>Hexacorallia</taxon>
        <taxon>Actiniaria</taxon>
        <taxon>Aiptasiidae</taxon>
        <taxon>Exaiptasia</taxon>
    </lineage>
</organism>
<dbReference type="OMA" id="THIMKMA"/>
<keyword evidence="3" id="KW-1185">Reference proteome</keyword>
<dbReference type="Gene3D" id="3.30.70.1820">
    <property type="entry name" value="L1 transposable element, RRM domain"/>
    <property type="match status" value="1"/>
</dbReference>
<protein>
    <submittedName>
        <fullName evidence="2">Uncharacterized protein</fullName>
    </submittedName>
</protein>
<reference evidence="2" key="1">
    <citation type="submission" date="2022-11" db="UniProtKB">
        <authorList>
            <consortium name="EnsemblMetazoa"/>
        </authorList>
    </citation>
    <scope>IDENTIFICATION</scope>
</reference>
<dbReference type="OrthoDB" id="5990448at2759"/>
<evidence type="ECO:0000313" key="3">
    <source>
        <dbReference type="Proteomes" id="UP000887567"/>
    </source>
</evidence>
<dbReference type="KEGG" id="epa:110243633"/>
<proteinExistence type="predicted"/>
<dbReference type="PANTHER" id="PTHR11505">
    <property type="entry name" value="L1 TRANSPOSABLE ELEMENT-RELATED"/>
    <property type="match status" value="1"/>
</dbReference>
<dbReference type="Proteomes" id="UP000887567">
    <property type="component" value="Unplaced"/>
</dbReference>
<dbReference type="AlphaFoldDB" id="A0A913XJK8"/>
<dbReference type="InterPro" id="IPR004244">
    <property type="entry name" value="Transposase_22"/>
</dbReference>